<keyword evidence="8" id="KW-0961">Cell wall biogenesis/degradation</keyword>
<feature type="region of interest" description="Disordered" evidence="9">
    <location>
        <begin position="49"/>
        <end position="74"/>
    </location>
</feature>
<evidence type="ECO:0000256" key="5">
    <source>
        <dbReference type="ARBA" id="ARBA00022989"/>
    </source>
</evidence>
<evidence type="ECO:0000256" key="10">
    <source>
        <dbReference type="SAM" id="Phobius"/>
    </source>
</evidence>
<evidence type="ECO:0000256" key="9">
    <source>
        <dbReference type="SAM" id="MobiDB-lite"/>
    </source>
</evidence>
<dbReference type="InterPro" id="IPR005629">
    <property type="entry name" value="Skn1/Kre6/Sbg1"/>
</dbReference>
<comment type="similarity">
    <text evidence="2">Belongs to the SKN1/KRE6 family.</text>
</comment>
<dbReference type="AlphaFoldDB" id="A0AA39QL79"/>
<feature type="region of interest" description="Disordered" evidence="9">
    <location>
        <begin position="1"/>
        <end position="23"/>
    </location>
</feature>
<comment type="subcellular location">
    <subcellularLocation>
        <location evidence="1">Membrane</location>
        <topology evidence="1">Single-pass type II membrane protein</topology>
    </subcellularLocation>
</comment>
<evidence type="ECO:0000256" key="3">
    <source>
        <dbReference type="ARBA" id="ARBA00022692"/>
    </source>
</evidence>
<sequence length="577" mass="63322">MSSPSPRLSRSASSSKWSELSNFDTPYPSYSVSQELFSISKKFSLSPDPQQWGSDLSPDLIEPDDDIHTPKEHSDEVEIGGHVISIRGVTNLGCLIMLCAGILALFIGYPVASYVSSRSLSNQGGFNLGGLNASGQVPDIPGNFGLIDLDTPREAYTVSSWNDPSRNLQLVFSDEFNTDGRTFYPGDDPYWEAADLHYWGTNNMEWYDPAAITTKDGSLVITLSQKETHDLNYQGGMVSTWNKFCFTGGYIETSVLLPGTTNVLGLWPAVWTMGNLGRAGYGASLEGTWPYTYDSCDVGTVANQTINNEPVAATVDGDVGKGGVLSYLPGQRLSRCTCPGESHPGPTHPDGTFVGRSAPEIDVFEAQINEHTLIAQVSQSGQWAPFNHAYVWQNTSDNFYVRDPSISQLNTFTGNVQQEATSVVTNTDTECYEKTGGCFSIYGFEYKPGYNDGYITWISSNQIAWSIKAAGLGPDSSVEISERPVPTEPMYIIANLGMSTNFGPVDIEHLGFPVHMSIDYIRVYQPTDSINIGCNPPDFPTQAYINEYIEAYMNPNLTTWVDDYQKPFPKNSFLGEC</sequence>
<dbReference type="GO" id="GO:0005789">
    <property type="term" value="C:endoplasmic reticulum membrane"/>
    <property type="evidence" value="ECO:0007669"/>
    <property type="project" value="TreeGrafter"/>
</dbReference>
<dbReference type="GO" id="GO:0031505">
    <property type="term" value="P:fungal-type cell wall organization"/>
    <property type="evidence" value="ECO:0007669"/>
    <property type="project" value="TreeGrafter"/>
</dbReference>
<reference evidence="12" key="1">
    <citation type="submission" date="2023-06" db="EMBL/GenBank/DDBJ databases">
        <authorList>
            <consortium name="Lawrence Berkeley National Laboratory"/>
            <person name="Ahrendt S."/>
            <person name="Sahu N."/>
            <person name="Indic B."/>
            <person name="Wong-Bajracharya J."/>
            <person name="Merenyi Z."/>
            <person name="Ke H.-M."/>
            <person name="Monk M."/>
            <person name="Kocsube S."/>
            <person name="Drula E."/>
            <person name="Lipzen A."/>
            <person name="Balint B."/>
            <person name="Henrissat B."/>
            <person name="Andreopoulos B."/>
            <person name="Martin F.M."/>
            <person name="Harder C.B."/>
            <person name="Rigling D."/>
            <person name="Ford K.L."/>
            <person name="Foster G.D."/>
            <person name="Pangilinan J."/>
            <person name="Papanicolaou A."/>
            <person name="Barry K."/>
            <person name="LaButti K."/>
            <person name="Viragh M."/>
            <person name="Koriabine M."/>
            <person name="Yan M."/>
            <person name="Riley R."/>
            <person name="Champramary S."/>
            <person name="Plett K.L."/>
            <person name="Tsai I.J."/>
            <person name="Slot J."/>
            <person name="Sipos G."/>
            <person name="Plett J."/>
            <person name="Nagy L.G."/>
            <person name="Grigoriev I.V."/>
        </authorList>
    </citation>
    <scope>NUCLEOTIDE SEQUENCE</scope>
    <source>
        <strain evidence="12">HWK02</strain>
    </source>
</reference>
<evidence type="ECO:0000256" key="4">
    <source>
        <dbReference type="ARBA" id="ARBA00022968"/>
    </source>
</evidence>
<dbReference type="GO" id="GO:0006078">
    <property type="term" value="P:(1-&gt;6)-beta-D-glucan biosynthetic process"/>
    <property type="evidence" value="ECO:0007669"/>
    <property type="project" value="TreeGrafter"/>
</dbReference>
<gene>
    <name evidence="12" type="ORF">EDD18DRAFT_1127212</name>
</gene>
<keyword evidence="13" id="KW-1185">Reference proteome</keyword>
<dbReference type="FunFam" id="2.60.120.200:FF:000135">
    <property type="entry name" value="Related to KRE6-glucan synthase subunit"/>
    <property type="match status" value="1"/>
</dbReference>
<dbReference type="FunFam" id="2.60.120.200:FF:000259">
    <property type="entry name" value="Chromosome 9, whole genome shotgun sequence"/>
    <property type="match status" value="1"/>
</dbReference>
<evidence type="ECO:0000256" key="1">
    <source>
        <dbReference type="ARBA" id="ARBA00004606"/>
    </source>
</evidence>
<evidence type="ECO:0000259" key="11">
    <source>
        <dbReference type="PROSITE" id="PS51762"/>
    </source>
</evidence>
<dbReference type="Proteomes" id="UP001175228">
    <property type="component" value="Unassembled WGS sequence"/>
</dbReference>
<dbReference type="Pfam" id="PF03935">
    <property type="entry name" value="SKN1_KRE6_Sbg1"/>
    <property type="match status" value="1"/>
</dbReference>
<feature type="compositionally biased region" description="Low complexity" evidence="9">
    <location>
        <begin position="1"/>
        <end position="21"/>
    </location>
</feature>
<evidence type="ECO:0000256" key="2">
    <source>
        <dbReference type="ARBA" id="ARBA00010962"/>
    </source>
</evidence>
<organism evidence="12 13">
    <name type="scientific">Armillaria luteobubalina</name>
    <dbReference type="NCBI Taxonomy" id="153913"/>
    <lineage>
        <taxon>Eukaryota</taxon>
        <taxon>Fungi</taxon>
        <taxon>Dikarya</taxon>
        <taxon>Basidiomycota</taxon>
        <taxon>Agaricomycotina</taxon>
        <taxon>Agaricomycetes</taxon>
        <taxon>Agaricomycetidae</taxon>
        <taxon>Agaricales</taxon>
        <taxon>Marasmiineae</taxon>
        <taxon>Physalacriaceae</taxon>
        <taxon>Armillaria</taxon>
    </lineage>
</organism>
<dbReference type="PANTHER" id="PTHR31361">
    <property type="entry name" value="BETA-GLUCAN SYNTHESIS-ASSOCIATED PROTEIN KRE6-RELATED"/>
    <property type="match status" value="1"/>
</dbReference>
<dbReference type="SUPFAM" id="SSF49899">
    <property type="entry name" value="Concanavalin A-like lectins/glucanases"/>
    <property type="match status" value="1"/>
</dbReference>
<keyword evidence="4" id="KW-0735">Signal-anchor</keyword>
<keyword evidence="5 10" id="KW-1133">Transmembrane helix</keyword>
<dbReference type="EMBL" id="JAUEPU010000002">
    <property type="protein sequence ID" value="KAK0505000.1"/>
    <property type="molecule type" value="Genomic_DNA"/>
</dbReference>
<dbReference type="GO" id="GO:0015926">
    <property type="term" value="F:glucosidase activity"/>
    <property type="evidence" value="ECO:0007669"/>
    <property type="project" value="TreeGrafter"/>
</dbReference>
<protein>
    <submittedName>
        <fullName evidence="12">Beta-glucan synthesis-associated</fullName>
    </submittedName>
</protein>
<keyword evidence="6 10" id="KW-0472">Membrane</keyword>
<dbReference type="CDD" id="cd02180">
    <property type="entry name" value="GH16_fungal_KRE6_glucanase"/>
    <property type="match status" value="1"/>
</dbReference>
<proteinExistence type="inferred from homology"/>
<dbReference type="InterPro" id="IPR013320">
    <property type="entry name" value="ConA-like_dom_sf"/>
</dbReference>
<evidence type="ECO:0000313" key="13">
    <source>
        <dbReference type="Proteomes" id="UP001175228"/>
    </source>
</evidence>
<dbReference type="PANTHER" id="PTHR31361:SF1">
    <property type="entry name" value="BETA-GLUCAN SYNTHESIS-ASSOCIATED PROTEIN KRE6-RELATED"/>
    <property type="match status" value="1"/>
</dbReference>
<comment type="caution">
    <text evidence="12">The sequence shown here is derived from an EMBL/GenBank/DDBJ whole genome shotgun (WGS) entry which is preliminary data.</text>
</comment>
<name>A0AA39QL79_9AGAR</name>
<feature type="domain" description="GH16" evidence="11">
    <location>
        <begin position="159"/>
        <end position="529"/>
    </location>
</feature>
<evidence type="ECO:0000313" key="12">
    <source>
        <dbReference type="EMBL" id="KAK0505000.1"/>
    </source>
</evidence>
<evidence type="ECO:0000256" key="6">
    <source>
        <dbReference type="ARBA" id="ARBA00023136"/>
    </source>
</evidence>
<dbReference type="GO" id="GO:0005886">
    <property type="term" value="C:plasma membrane"/>
    <property type="evidence" value="ECO:0007669"/>
    <property type="project" value="TreeGrafter"/>
</dbReference>
<evidence type="ECO:0000256" key="7">
    <source>
        <dbReference type="ARBA" id="ARBA00023180"/>
    </source>
</evidence>
<keyword evidence="3 10" id="KW-0812">Transmembrane</keyword>
<dbReference type="PROSITE" id="PS51762">
    <property type="entry name" value="GH16_2"/>
    <property type="match status" value="1"/>
</dbReference>
<dbReference type="InterPro" id="IPR000757">
    <property type="entry name" value="Beta-glucanase-like"/>
</dbReference>
<evidence type="ECO:0000256" key="8">
    <source>
        <dbReference type="ARBA" id="ARBA00023316"/>
    </source>
</evidence>
<keyword evidence="7" id="KW-0325">Glycoprotein</keyword>
<dbReference type="Gene3D" id="2.60.120.200">
    <property type="match status" value="2"/>
</dbReference>
<feature type="transmembrane region" description="Helical" evidence="10">
    <location>
        <begin position="92"/>
        <end position="112"/>
    </location>
</feature>
<accession>A0AA39QL79</accession>